<dbReference type="GO" id="GO:0004803">
    <property type="term" value="F:transposase activity"/>
    <property type="evidence" value="ECO:0007669"/>
    <property type="project" value="UniProtKB-UniRule"/>
</dbReference>
<evidence type="ECO:0000256" key="5">
    <source>
        <dbReference type="ARBA" id="ARBA00023172"/>
    </source>
</evidence>
<feature type="compositionally biased region" description="Basic and acidic residues" evidence="7">
    <location>
        <begin position="43"/>
        <end position="53"/>
    </location>
</feature>
<feature type="non-terminal residue" evidence="8">
    <location>
        <position position="150"/>
    </location>
</feature>
<protein>
    <recommendedName>
        <fullName evidence="6">Mutator family transposase</fullName>
    </recommendedName>
</protein>
<keyword evidence="5 6" id="KW-0233">DNA recombination</keyword>
<name>A0A733ELT7_SALEB</name>
<dbReference type="GO" id="GO:0006313">
    <property type="term" value="P:DNA transposition"/>
    <property type="evidence" value="ECO:0007669"/>
    <property type="project" value="UniProtKB-UniRule"/>
</dbReference>
<accession>A0A733ELT7</accession>
<comment type="similarity">
    <text evidence="2 6">Belongs to the transposase mutator family.</text>
</comment>
<feature type="region of interest" description="Disordered" evidence="7">
    <location>
        <begin position="41"/>
        <end position="66"/>
    </location>
</feature>
<dbReference type="GO" id="GO:0003677">
    <property type="term" value="F:DNA binding"/>
    <property type="evidence" value="ECO:0007669"/>
    <property type="project" value="UniProtKB-UniRule"/>
</dbReference>
<gene>
    <name evidence="8" type="ORF">G4H57_004880</name>
</gene>
<evidence type="ECO:0000256" key="7">
    <source>
        <dbReference type="SAM" id="MobiDB-lite"/>
    </source>
</evidence>
<evidence type="ECO:0000256" key="1">
    <source>
        <dbReference type="ARBA" id="ARBA00002190"/>
    </source>
</evidence>
<evidence type="ECO:0000256" key="2">
    <source>
        <dbReference type="ARBA" id="ARBA00010961"/>
    </source>
</evidence>
<dbReference type="InterPro" id="IPR001207">
    <property type="entry name" value="Transposase_mutator"/>
</dbReference>
<dbReference type="EMBL" id="DAASGS010000181">
    <property type="protein sequence ID" value="HAE5468979.1"/>
    <property type="molecule type" value="Genomic_DNA"/>
</dbReference>
<dbReference type="PANTHER" id="PTHR33217">
    <property type="entry name" value="TRANSPOSASE FOR INSERTION SEQUENCE ELEMENT IS1081"/>
    <property type="match status" value="1"/>
</dbReference>
<organism evidence="8">
    <name type="scientific">Salmonella enterica subsp. enterica serovar Java</name>
    <dbReference type="NCBI Taxonomy" id="224729"/>
    <lineage>
        <taxon>Bacteria</taxon>
        <taxon>Pseudomonadati</taxon>
        <taxon>Pseudomonadota</taxon>
        <taxon>Gammaproteobacteria</taxon>
        <taxon>Enterobacterales</taxon>
        <taxon>Enterobacteriaceae</taxon>
        <taxon>Salmonella</taxon>
    </lineage>
</organism>
<keyword evidence="6" id="KW-0814">Transposable element</keyword>
<sequence>MDEKKLKALATELAKGLKTEADLNQFSRMLTKLTVEAALNAELTDHPGHEKNAPKKGSNTRNGYSSKTLLCDDGEIELNTPRDRENTFEPQLIKKHQTRITQMDSQILSLYAKGMTTREIVAIFKEMYDADVSPSLISKVTDAVKERVTE</sequence>
<comment type="caution">
    <text evidence="8">The sequence shown here is derived from an EMBL/GenBank/DDBJ whole genome shotgun (WGS) entry which is preliminary data.</text>
</comment>
<feature type="compositionally biased region" description="Polar residues" evidence="7">
    <location>
        <begin position="57"/>
        <end position="66"/>
    </location>
</feature>
<dbReference type="AlphaFoldDB" id="A0A733ELT7"/>
<evidence type="ECO:0000256" key="3">
    <source>
        <dbReference type="ARBA" id="ARBA00022578"/>
    </source>
</evidence>
<evidence type="ECO:0000256" key="4">
    <source>
        <dbReference type="ARBA" id="ARBA00023125"/>
    </source>
</evidence>
<evidence type="ECO:0000313" key="8">
    <source>
        <dbReference type="EMBL" id="HAE5468979.1"/>
    </source>
</evidence>
<keyword evidence="3 6" id="KW-0815">Transposition</keyword>
<evidence type="ECO:0000256" key="6">
    <source>
        <dbReference type="RuleBase" id="RU365089"/>
    </source>
</evidence>
<comment type="function">
    <text evidence="1 6">Required for the transposition of the insertion element.</text>
</comment>
<dbReference type="PANTHER" id="PTHR33217:SF5">
    <property type="entry name" value="MUTATOR FAMILY TRANSPOSASE"/>
    <property type="match status" value="1"/>
</dbReference>
<reference evidence="8" key="2">
    <citation type="submission" date="2018-07" db="EMBL/GenBank/DDBJ databases">
        <authorList>
            <consortium name="NCBI Pathogen Detection Project"/>
        </authorList>
    </citation>
    <scope>NUCLEOTIDE SEQUENCE</scope>
    <source>
        <strain evidence="8">Salmonella enterica</strain>
    </source>
</reference>
<dbReference type="Pfam" id="PF00872">
    <property type="entry name" value="Transposase_mut"/>
    <property type="match status" value="1"/>
</dbReference>
<keyword evidence="4 6" id="KW-0238">DNA-binding</keyword>
<reference evidence="8" key="1">
    <citation type="journal article" date="2018" name="Genome Biol.">
        <title>SKESA: strategic k-mer extension for scrupulous assemblies.</title>
        <authorList>
            <person name="Souvorov A."/>
            <person name="Agarwala R."/>
            <person name="Lipman D.J."/>
        </authorList>
    </citation>
    <scope>NUCLEOTIDE SEQUENCE</scope>
    <source>
        <strain evidence="8">Salmonella enterica</strain>
    </source>
</reference>
<proteinExistence type="inferred from homology"/>